<evidence type="ECO:0000313" key="1">
    <source>
        <dbReference type="EMBL" id="RZE30799.1"/>
    </source>
</evidence>
<dbReference type="EMBL" id="PKLK01000037">
    <property type="protein sequence ID" value="RZE30799.1"/>
    <property type="molecule type" value="Genomic_DNA"/>
</dbReference>
<accession>A0AB37X7U6</accession>
<reference evidence="1 2" key="1">
    <citation type="submission" date="2017-12" db="EMBL/GenBank/DDBJ databases">
        <title>Population genomics insights into the ecological differentiation and adaptive evolution in streptomycetes.</title>
        <authorList>
            <person name="Li Y."/>
            <person name="Huang Y."/>
        </authorList>
    </citation>
    <scope>NUCLEOTIDE SEQUENCE [LARGE SCALE GENOMIC DNA]</scope>
    <source>
        <strain evidence="1 2">FXJ.2339</strain>
    </source>
</reference>
<dbReference type="Proteomes" id="UP000292095">
    <property type="component" value="Unassembled WGS sequence"/>
</dbReference>
<proteinExistence type="predicted"/>
<dbReference type="RefSeq" id="WP_129807753.1">
    <property type="nucleotide sequence ID" value="NZ_CP109086.1"/>
</dbReference>
<gene>
    <name evidence="1" type="ORF">C0Q91_31165</name>
</gene>
<comment type="caution">
    <text evidence="1">The sequence shown here is derived from an EMBL/GenBank/DDBJ whole genome shotgun (WGS) entry which is preliminary data.</text>
</comment>
<name>A0AB37X7U6_9ACTN</name>
<sequence>MLNPIDTASVIREGGAVGTHRSDLHQGLAWWLGSCLVVTHQVRRLLVAHSSSPLIATYADRLCRGATNARHYACEVTTMGARTEEEFLAALQEAPVAGAWLSDADGHVRIRLHGPDSEVLQEAGLATIRDMISRDLVPIPVNDRAKGTIRPWQPKRNRA</sequence>
<dbReference type="AlphaFoldDB" id="A0AB37X7U6"/>
<evidence type="ECO:0000313" key="2">
    <source>
        <dbReference type="Proteomes" id="UP000292095"/>
    </source>
</evidence>
<organism evidence="1 2">
    <name type="scientific">Streptomyces albidoflavus</name>
    <dbReference type="NCBI Taxonomy" id="1886"/>
    <lineage>
        <taxon>Bacteria</taxon>
        <taxon>Bacillati</taxon>
        <taxon>Actinomycetota</taxon>
        <taxon>Actinomycetes</taxon>
        <taxon>Kitasatosporales</taxon>
        <taxon>Streptomycetaceae</taxon>
        <taxon>Streptomyces</taxon>
        <taxon>Streptomyces albidoflavus group</taxon>
    </lineage>
</organism>
<protein>
    <submittedName>
        <fullName evidence="1">Uncharacterized protein</fullName>
    </submittedName>
</protein>